<keyword evidence="3" id="KW-1185">Reference proteome</keyword>
<dbReference type="EMBL" id="BMIF01000011">
    <property type="protein sequence ID" value="GGA76341.1"/>
    <property type="molecule type" value="Genomic_DNA"/>
</dbReference>
<dbReference type="Gene3D" id="3.40.50.12370">
    <property type="match status" value="1"/>
</dbReference>
<dbReference type="CDD" id="cd00293">
    <property type="entry name" value="USP-like"/>
    <property type="match status" value="1"/>
</dbReference>
<feature type="domain" description="UspA" evidence="1">
    <location>
        <begin position="156"/>
        <end position="274"/>
    </location>
</feature>
<evidence type="ECO:0000313" key="2">
    <source>
        <dbReference type="EMBL" id="GGA76341.1"/>
    </source>
</evidence>
<comment type="caution">
    <text evidence="2">The sequence shown here is derived from an EMBL/GenBank/DDBJ whole genome shotgun (WGS) entry which is preliminary data.</text>
</comment>
<proteinExistence type="predicted"/>
<reference evidence="2" key="2">
    <citation type="submission" date="2020-09" db="EMBL/GenBank/DDBJ databases">
        <authorList>
            <person name="Sun Q."/>
            <person name="Zhou Y."/>
        </authorList>
    </citation>
    <scope>NUCLEOTIDE SEQUENCE</scope>
    <source>
        <strain evidence="2">CGMCC 1.15320</strain>
    </source>
</reference>
<dbReference type="SUPFAM" id="SSF52402">
    <property type="entry name" value="Adenine nucleotide alpha hydrolases-like"/>
    <property type="match status" value="1"/>
</dbReference>
<accession>A0A916RZ34</accession>
<name>A0A916RZ34_9HYPH</name>
<dbReference type="Pfam" id="PF00582">
    <property type="entry name" value="Usp"/>
    <property type="match status" value="1"/>
</dbReference>
<reference evidence="2" key="1">
    <citation type="journal article" date="2014" name="Int. J. Syst. Evol. Microbiol.">
        <title>Complete genome sequence of Corynebacterium casei LMG S-19264T (=DSM 44701T), isolated from a smear-ripened cheese.</title>
        <authorList>
            <consortium name="US DOE Joint Genome Institute (JGI-PGF)"/>
            <person name="Walter F."/>
            <person name="Albersmeier A."/>
            <person name="Kalinowski J."/>
            <person name="Ruckert C."/>
        </authorList>
    </citation>
    <scope>NUCLEOTIDE SEQUENCE</scope>
    <source>
        <strain evidence="2">CGMCC 1.15320</strain>
    </source>
</reference>
<dbReference type="RefSeq" id="WP_188722193.1">
    <property type="nucleotide sequence ID" value="NZ_BMIF01000011.1"/>
</dbReference>
<gene>
    <name evidence="2" type="ORF">GCM10011385_32950</name>
</gene>
<evidence type="ECO:0000313" key="3">
    <source>
        <dbReference type="Proteomes" id="UP000636264"/>
    </source>
</evidence>
<protein>
    <submittedName>
        <fullName evidence="2">Universal stress protein A</fullName>
    </submittedName>
</protein>
<evidence type="ECO:0000259" key="1">
    <source>
        <dbReference type="Pfam" id="PF00582"/>
    </source>
</evidence>
<sequence>MTRLQCLLVGSPANEPFAQTPALSFGNELARAASARLTVCVLPPLASLALFRRGNELVSAVRTEIERVKEITRLAAFEAQKLIGNRGSASPSLSDTPMSETQSARLIRLSRVNDLAVLDAAHCVECPQREIIEEVLFESGRPLIIVPETGGNPTPKRIAIAWDGSAHCSRAIHDALPFLRAASEVSIVTVAGEKDLSSMTPGADLANYLLLKDVPEIRVEMLSAPDRNIADRLNRYVQESGVELLVMGASMQSRYRNAILGSVTGAILDRPPTTLFMAH</sequence>
<dbReference type="InterPro" id="IPR006016">
    <property type="entry name" value="UspA"/>
</dbReference>
<dbReference type="AlphaFoldDB" id="A0A916RZ34"/>
<organism evidence="2 3">
    <name type="scientific">Nitratireductor aestuarii</name>
    <dbReference type="NCBI Taxonomy" id="1735103"/>
    <lineage>
        <taxon>Bacteria</taxon>
        <taxon>Pseudomonadati</taxon>
        <taxon>Pseudomonadota</taxon>
        <taxon>Alphaproteobacteria</taxon>
        <taxon>Hyphomicrobiales</taxon>
        <taxon>Phyllobacteriaceae</taxon>
        <taxon>Nitratireductor</taxon>
    </lineage>
</organism>
<dbReference type="Proteomes" id="UP000636264">
    <property type="component" value="Unassembled WGS sequence"/>
</dbReference>